<evidence type="ECO:0000256" key="1">
    <source>
        <dbReference type="SAM" id="MobiDB-lite"/>
    </source>
</evidence>
<sequence length="128" mass="13940">MSWSPESQHSKKTQALSLGQHSVGKTAQKPGISASSPRQGASEPHLCFGSLAVRIQASECWNRPECSATYQFMVTHIMSPGARSAPVLVLGTPPHTPPHTPHTHHCPLTIEEQSSEQWVYFPSASFKP</sequence>
<keyword evidence="3" id="KW-1185">Reference proteome</keyword>
<feature type="region of interest" description="Disordered" evidence="1">
    <location>
        <begin position="1"/>
        <end position="42"/>
    </location>
</feature>
<name>A0A7J7V3T5_MYOMY</name>
<gene>
    <name evidence="2" type="ORF">mMyoMyo1_008440</name>
</gene>
<dbReference type="AlphaFoldDB" id="A0A7J7V3T5"/>
<organism evidence="2 3">
    <name type="scientific">Myotis myotis</name>
    <name type="common">Greater mouse-eared bat</name>
    <name type="synonym">Vespertilio myotis</name>
    <dbReference type="NCBI Taxonomy" id="51298"/>
    <lineage>
        <taxon>Eukaryota</taxon>
        <taxon>Metazoa</taxon>
        <taxon>Chordata</taxon>
        <taxon>Craniata</taxon>
        <taxon>Vertebrata</taxon>
        <taxon>Euteleostomi</taxon>
        <taxon>Mammalia</taxon>
        <taxon>Eutheria</taxon>
        <taxon>Laurasiatheria</taxon>
        <taxon>Chiroptera</taxon>
        <taxon>Yangochiroptera</taxon>
        <taxon>Vespertilionidae</taxon>
        <taxon>Myotis</taxon>
    </lineage>
</organism>
<feature type="compositionally biased region" description="Polar residues" evidence="1">
    <location>
        <begin position="1"/>
        <end position="25"/>
    </location>
</feature>
<protein>
    <submittedName>
        <fullName evidence="2">Uncharacterized protein</fullName>
    </submittedName>
</protein>
<evidence type="ECO:0000313" key="2">
    <source>
        <dbReference type="EMBL" id="KAF6319701.1"/>
    </source>
</evidence>
<dbReference type="EMBL" id="JABWUV010000011">
    <property type="protein sequence ID" value="KAF6319701.1"/>
    <property type="molecule type" value="Genomic_DNA"/>
</dbReference>
<evidence type="ECO:0000313" key="3">
    <source>
        <dbReference type="Proteomes" id="UP000527355"/>
    </source>
</evidence>
<dbReference type="Proteomes" id="UP000527355">
    <property type="component" value="Unassembled WGS sequence"/>
</dbReference>
<proteinExistence type="predicted"/>
<reference evidence="2 3" key="1">
    <citation type="journal article" date="2020" name="Nature">
        <title>Six reference-quality genomes reveal evolution of bat adaptations.</title>
        <authorList>
            <person name="Jebb D."/>
            <person name="Huang Z."/>
            <person name="Pippel M."/>
            <person name="Hughes G.M."/>
            <person name="Lavrichenko K."/>
            <person name="Devanna P."/>
            <person name="Winkler S."/>
            <person name="Jermiin L.S."/>
            <person name="Skirmuntt E.C."/>
            <person name="Katzourakis A."/>
            <person name="Burkitt-Gray L."/>
            <person name="Ray D.A."/>
            <person name="Sullivan K.A.M."/>
            <person name="Roscito J.G."/>
            <person name="Kirilenko B.M."/>
            <person name="Davalos L.M."/>
            <person name="Corthals A.P."/>
            <person name="Power M.L."/>
            <person name="Jones G."/>
            <person name="Ransome R.D."/>
            <person name="Dechmann D.K.N."/>
            <person name="Locatelli A.G."/>
            <person name="Puechmaille S.J."/>
            <person name="Fedrigo O."/>
            <person name="Jarvis E.D."/>
            <person name="Hiller M."/>
            <person name="Vernes S.C."/>
            <person name="Myers E.W."/>
            <person name="Teeling E.C."/>
        </authorList>
    </citation>
    <scope>NUCLEOTIDE SEQUENCE [LARGE SCALE GENOMIC DNA]</scope>
    <source>
        <strain evidence="2">MMyoMyo1</strain>
        <tissue evidence="2">Flight muscle</tissue>
    </source>
</reference>
<accession>A0A7J7V3T5</accession>
<comment type="caution">
    <text evidence="2">The sequence shown here is derived from an EMBL/GenBank/DDBJ whole genome shotgun (WGS) entry which is preliminary data.</text>
</comment>